<evidence type="ECO:0000256" key="1">
    <source>
        <dbReference type="ARBA" id="ARBA00004236"/>
    </source>
</evidence>
<evidence type="ECO:0000256" key="2">
    <source>
        <dbReference type="ARBA" id="ARBA00022475"/>
    </source>
</evidence>
<protein>
    <recommendedName>
        <fullName evidence="6">Glycosyltransferase 2-like domain-containing protein</fullName>
    </recommendedName>
</protein>
<comment type="caution">
    <text evidence="7">The sequence shown here is derived from an EMBL/GenBank/DDBJ whole genome shotgun (WGS) entry which is preliminary data.</text>
</comment>
<evidence type="ECO:0000256" key="3">
    <source>
        <dbReference type="ARBA" id="ARBA00022676"/>
    </source>
</evidence>
<evidence type="ECO:0000313" key="7">
    <source>
        <dbReference type="EMBL" id="MBK1658424.1"/>
    </source>
</evidence>
<dbReference type="PANTHER" id="PTHR43646:SF2">
    <property type="entry name" value="GLYCOSYLTRANSFERASE 2-LIKE DOMAIN-CONTAINING PROTEIN"/>
    <property type="match status" value="1"/>
</dbReference>
<dbReference type="Gene3D" id="3.90.550.10">
    <property type="entry name" value="Spore Coat Polysaccharide Biosynthesis Protein SpsA, Chain A"/>
    <property type="match status" value="1"/>
</dbReference>
<accession>A0ABS1CV78</accession>
<dbReference type="PANTHER" id="PTHR43646">
    <property type="entry name" value="GLYCOSYLTRANSFERASE"/>
    <property type="match status" value="1"/>
</dbReference>
<keyword evidence="5" id="KW-0472">Membrane</keyword>
<evidence type="ECO:0000313" key="8">
    <source>
        <dbReference type="Proteomes" id="UP000697995"/>
    </source>
</evidence>
<gene>
    <name evidence="7" type="ORF">CKO45_09285</name>
</gene>
<organism evidence="7 8">
    <name type="scientific">Paracraurococcus ruber</name>
    <dbReference type="NCBI Taxonomy" id="77675"/>
    <lineage>
        <taxon>Bacteria</taxon>
        <taxon>Pseudomonadati</taxon>
        <taxon>Pseudomonadota</taxon>
        <taxon>Alphaproteobacteria</taxon>
        <taxon>Acetobacterales</taxon>
        <taxon>Roseomonadaceae</taxon>
        <taxon>Paracraurococcus</taxon>
    </lineage>
</organism>
<sequence>MGPKRCRVEWPPRGGATAPAARYACPELVRRGIARPRRVPAPDTVIAGRQWPGPATGTPGSACLFCPDDESPARRSMISPHAALAVRSAMRGAALRTVVAIPARDEAARLPDCLAALAAELPGTAVRPPGTAILVLANNCRDGTATVARAMAPRLALPLLVLEAGLPPALSHAGGARGAAMDAAAALLGDAPDGVLLCTDADARPEPGWLAANLAAIAAGADAVAGSIRPDPAEAERLPPALRRREALEGRYAALLDALAAGLDPLPHDPGGHGTESGASIALRLGAYRAVGGVPAVPEGEDRALFAALRRQDARIRHTDAARVVVSCRLDGRAGGGMAETLRRRLADPRAPVDARLEPAHRAWLRGRARRALRRLRAGLPRAGDPLRLRLALGIPADAMRHILLAPSFGLAWEALQAATPALRRRPVLPGDLPREIAVATLLLGALRVSERSRPQAGAAGPAGIATPVPAG</sequence>
<keyword evidence="4" id="KW-0808">Transferase</keyword>
<dbReference type="SUPFAM" id="SSF53448">
    <property type="entry name" value="Nucleotide-diphospho-sugar transferases"/>
    <property type="match status" value="1"/>
</dbReference>
<dbReference type="EMBL" id="NRSG01000051">
    <property type="protein sequence ID" value="MBK1658424.1"/>
    <property type="molecule type" value="Genomic_DNA"/>
</dbReference>
<feature type="domain" description="Glycosyltransferase 2-like" evidence="6">
    <location>
        <begin position="99"/>
        <end position="243"/>
    </location>
</feature>
<name>A0ABS1CV78_9PROT</name>
<dbReference type="Proteomes" id="UP000697995">
    <property type="component" value="Unassembled WGS sequence"/>
</dbReference>
<evidence type="ECO:0000256" key="4">
    <source>
        <dbReference type="ARBA" id="ARBA00022679"/>
    </source>
</evidence>
<proteinExistence type="predicted"/>
<dbReference type="InterPro" id="IPR029044">
    <property type="entry name" value="Nucleotide-diphossugar_trans"/>
</dbReference>
<keyword evidence="3" id="KW-0328">Glycosyltransferase</keyword>
<keyword evidence="2" id="KW-1003">Cell membrane</keyword>
<evidence type="ECO:0000256" key="5">
    <source>
        <dbReference type="ARBA" id="ARBA00023136"/>
    </source>
</evidence>
<evidence type="ECO:0000259" key="6">
    <source>
        <dbReference type="Pfam" id="PF00535"/>
    </source>
</evidence>
<reference evidence="7 8" key="1">
    <citation type="journal article" date="2020" name="Microorganisms">
        <title>Osmotic Adaptation and Compatible Solute Biosynthesis of Phototrophic Bacteria as Revealed from Genome Analyses.</title>
        <authorList>
            <person name="Imhoff J.F."/>
            <person name="Rahn T."/>
            <person name="Kunzel S."/>
            <person name="Keller A."/>
            <person name="Neulinger S.C."/>
        </authorList>
    </citation>
    <scope>NUCLEOTIDE SEQUENCE [LARGE SCALE GENOMIC DNA]</scope>
    <source>
        <strain evidence="7 8">DSM 15382</strain>
    </source>
</reference>
<dbReference type="InterPro" id="IPR001173">
    <property type="entry name" value="Glyco_trans_2-like"/>
</dbReference>
<comment type="subcellular location">
    <subcellularLocation>
        <location evidence="1">Cell membrane</location>
    </subcellularLocation>
</comment>
<dbReference type="Pfam" id="PF00535">
    <property type="entry name" value="Glycos_transf_2"/>
    <property type="match status" value="1"/>
</dbReference>
<keyword evidence="8" id="KW-1185">Reference proteome</keyword>